<feature type="region of interest" description="Disordered" evidence="1">
    <location>
        <begin position="161"/>
        <end position="191"/>
    </location>
</feature>
<dbReference type="Proteomes" id="UP000034841">
    <property type="component" value="Unassembled WGS sequence"/>
</dbReference>
<dbReference type="GO" id="GO:0043130">
    <property type="term" value="F:ubiquitin binding"/>
    <property type="evidence" value="ECO:0007669"/>
    <property type="project" value="InterPro"/>
</dbReference>
<feature type="domain" description="CUE" evidence="3">
    <location>
        <begin position="107"/>
        <end position="150"/>
    </location>
</feature>
<dbReference type="AlphaFoldDB" id="A0A0F8CR59"/>
<dbReference type="InterPro" id="IPR003892">
    <property type="entry name" value="CUE"/>
</dbReference>
<dbReference type="Gene3D" id="3.30.1370.110">
    <property type="match status" value="1"/>
</dbReference>
<dbReference type="Pfam" id="PF02845">
    <property type="entry name" value="CUE"/>
    <property type="match status" value="1"/>
</dbReference>
<dbReference type="SMART" id="SM00463">
    <property type="entry name" value="SMR"/>
    <property type="match status" value="1"/>
</dbReference>
<dbReference type="PANTHER" id="PTHR46535:SF1">
    <property type="entry name" value="NEDD4-BINDING PROTEIN 2"/>
    <property type="match status" value="1"/>
</dbReference>
<dbReference type="PROSITE" id="PS51140">
    <property type="entry name" value="CUE"/>
    <property type="match status" value="1"/>
</dbReference>
<evidence type="ECO:0000256" key="1">
    <source>
        <dbReference type="SAM" id="MobiDB-lite"/>
    </source>
</evidence>
<dbReference type="CDD" id="cd14279">
    <property type="entry name" value="CUE"/>
    <property type="match status" value="1"/>
</dbReference>
<sequence length="517" mass="57554">MSESHKRKLSLLVDEFRSLIDEALIVSIASDFNLQKPKQFQKAKHTLLEISQNVDLEEASGFSPDAFGSANFLDNVDTASQTMSHASRYKSLGESTLTSSPSTSSDSEFGDSQALASVFPSIDPKAISHMLVKCGGNPDQAIDELIRYEERGENYTLPRAIDDFFQPEDGDISPRRNKNKKKKTDPSLPKSEAERLDDIMHLSSLLDCPIEELDQLYNDNQQSQALTLISILETSKELGIEAKDPARLEMAKAFEQEHKHIPPDYFPVVLQVCSPHISDSSKQLLTLLNKHYQKSKAQKHKHKQKLSISYNLAPKETPEIIEQPANSLLHTKRGAPSAQFLSTWNEPTASINSCAATTYQEAKKMSNELHEKRIQALRDAFKLARRSKGQPLLRSGIVVYLERAKSYEAPASAAMSRAADLLVSKGRTQYKIDLHGVTVDNAVRIAVEETRKWWQQEQTRTRITCDPSQGFTIVTGKGLHSVGGQSRIRGPVISALQADGWTVTPEAGMCTVIGRKR</sequence>
<gene>
    <name evidence="4" type="ORF">CFO_g4405</name>
</gene>
<dbReference type="InterPro" id="IPR052772">
    <property type="entry name" value="Endo/PolyKinase_Domain-Protein"/>
</dbReference>
<accession>A0A0F8CR59</accession>
<evidence type="ECO:0000313" key="4">
    <source>
        <dbReference type="EMBL" id="KKF93242.1"/>
    </source>
</evidence>
<dbReference type="GO" id="GO:0005634">
    <property type="term" value="C:nucleus"/>
    <property type="evidence" value="ECO:0007669"/>
    <property type="project" value="TreeGrafter"/>
</dbReference>
<dbReference type="EMBL" id="LBBL01000264">
    <property type="protein sequence ID" value="KKF93242.1"/>
    <property type="molecule type" value="Genomic_DNA"/>
</dbReference>
<feature type="domain" description="Smr" evidence="2">
    <location>
        <begin position="432"/>
        <end position="516"/>
    </location>
</feature>
<dbReference type="InterPro" id="IPR002625">
    <property type="entry name" value="Smr_dom"/>
</dbReference>
<organism evidence="4 5">
    <name type="scientific">Ceratocystis fimbriata f. sp. platani</name>
    <dbReference type="NCBI Taxonomy" id="88771"/>
    <lineage>
        <taxon>Eukaryota</taxon>
        <taxon>Fungi</taxon>
        <taxon>Dikarya</taxon>
        <taxon>Ascomycota</taxon>
        <taxon>Pezizomycotina</taxon>
        <taxon>Sordariomycetes</taxon>
        <taxon>Hypocreomycetidae</taxon>
        <taxon>Microascales</taxon>
        <taxon>Ceratocystidaceae</taxon>
        <taxon>Ceratocystis</taxon>
    </lineage>
</organism>
<dbReference type="GO" id="GO:0004519">
    <property type="term" value="F:endonuclease activity"/>
    <property type="evidence" value="ECO:0007669"/>
    <property type="project" value="TreeGrafter"/>
</dbReference>
<keyword evidence="5" id="KW-1185">Reference proteome</keyword>
<dbReference type="Gene3D" id="1.10.8.10">
    <property type="entry name" value="DNA helicase RuvA subunit, C-terminal domain"/>
    <property type="match status" value="1"/>
</dbReference>
<proteinExistence type="predicted"/>
<protein>
    <submittedName>
        <fullName evidence="4">Smr domain-containing protein.03</fullName>
    </submittedName>
</protein>
<comment type="caution">
    <text evidence="4">The sequence shown here is derived from an EMBL/GenBank/DDBJ whole genome shotgun (WGS) entry which is preliminary data.</text>
</comment>
<evidence type="ECO:0000313" key="5">
    <source>
        <dbReference type="Proteomes" id="UP000034841"/>
    </source>
</evidence>
<dbReference type="SUPFAM" id="SSF160443">
    <property type="entry name" value="SMR domain-like"/>
    <property type="match status" value="1"/>
</dbReference>
<dbReference type="PROSITE" id="PS50828">
    <property type="entry name" value="SMR"/>
    <property type="match status" value="1"/>
</dbReference>
<dbReference type="OrthoDB" id="4080456at2759"/>
<dbReference type="PANTHER" id="PTHR46535">
    <property type="entry name" value="NEDD4-BINDING PROTEIN 2"/>
    <property type="match status" value="1"/>
</dbReference>
<evidence type="ECO:0000259" key="3">
    <source>
        <dbReference type="PROSITE" id="PS51140"/>
    </source>
</evidence>
<dbReference type="InterPro" id="IPR036063">
    <property type="entry name" value="Smr_dom_sf"/>
</dbReference>
<reference evidence="4 5" key="1">
    <citation type="submission" date="2015-04" db="EMBL/GenBank/DDBJ databases">
        <title>Genome sequence of Ceratocystis platani, a major pathogen of plane trees.</title>
        <authorList>
            <person name="Belbahri L."/>
        </authorList>
    </citation>
    <scope>NUCLEOTIDE SEQUENCE [LARGE SCALE GENOMIC DNA]</scope>
    <source>
        <strain evidence="4 5">CFO</strain>
    </source>
</reference>
<name>A0A0F8CR59_CERFI</name>
<dbReference type="InterPro" id="IPR009060">
    <property type="entry name" value="UBA-like_sf"/>
</dbReference>
<dbReference type="SUPFAM" id="SSF46934">
    <property type="entry name" value="UBA-like"/>
    <property type="match status" value="1"/>
</dbReference>
<evidence type="ECO:0000259" key="2">
    <source>
        <dbReference type="PROSITE" id="PS50828"/>
    </source>
</evidence>